<dbReference type="SUPFAM" id="SSF90123">
    <property type="entry name" value="ABC transporter transmembrane region"/>
    <property type="match status" value="1"/>
</dbReference>
<evidence type="ECO:0000313" key="14">
    <source>
        <dbReference type="Proteomes" id="UP000215145"/>
    </source>
</evidence>
<keyword evidence="6" id="KW-0645">Protease</keyword>
<evidence type="ECO:0000259" key="11">
    <source>
        <dbReference type="PROSITE" id="PS50893"/>
    </source>
</evidence>
<dbReference type="OrthoDB" id="9770415at2"/>
<dbReference type="InterPro" id="IPR039421">
    <property type="entry name" value="Type_1_exporter"/>
</dbReference>
<dbReference type="GO" id="GO:0016887">
    <property type="term" value="F:ATP hydrolysis activity"/>
    <property type="evidence" value="ECO:0007669"/>
    <property type="project" value="InterPro"/>
</dbReference>
<evidence type="ECO:0000256" key="7">
    <source>
        <dbReference type="ARBA" id="ARBA00022840"/>
    </source>
</evidence>
<keyword evidence="4 10" id="KW-0812">Transmembrane</keyword>
<dbReference type="PANTHER" id="PTHR43394">
    <property type="entry name" value="ATP-DEPENDENT PERMEASE MDL1, MITOCHONDRIAL"/>
    <property type="match status" value="1"/>
</dbReference>
<comment type="caution">
    <text evidence="13">The sequence shown here is derived from an EMBL/GenBank/DDBJ whole genome shotgun (WGS) entry which is preliminary data.</text>
</comment>
<dbReference type="Pfam" id="PF00664">
    <property type="entry name" value="ABC_membrane"/>
    <property type="match status" value="1"/>
</dbReference>
<feature type="transmembrane region" description="Helical" evidence="10">
    <location>
        <begin position="260"/>
        <end position="278"/>
    </location>
</feature>
<feature type="domain" description="ABC transmembrane type-1" evidence="12">
    <location>
        <begin position="23"/>
        <end position="314"/>
    </location>
</feature>
<dbReference type="InterPro" id="IPR027417">
    <property type="entry name" value="P-loop_NTPase"/>
</dbReference>
<dbReference type="Pfam" id="PF00005">
    <property type="entry name" value="ABC_tran"/>
    <property type="match status" value="1"/>
</dbReference>
<keyword evidence="3" id="KW-1003">Cell membrane</keyword>
<dbReference type="InterPro" id="IPR011527">
    <property type="entry name" value="ABC1_TM_dom"/>
</dbReference>
<evidence type="ECO:0000256" key="3">
    <source>
        <dbReference type="ARBA" id="ARBA00022475"/>
    </source>
</evidence>
<keyword evidence="6" id="KW-0378">Hydrolase</keyword>
<feature type="transmembrane region" description="Helical" evidence="10">
    <location>
        <begin position="70"/>
        <end position="89"/>
    </location>
</feature>
<dbReference type="Gene3D" id="1.20.1560.10">
    <property type="entry name" value="ABC transporter type 1, transmembrane domain"/>
    <property type="match status" value="1"/>
</dbReference>
<dbReference type="SUPFAM" id="SSF52540">
    <property type="entry name" value="P-loop containing nucleoside triphosphate hydrolases"/>
    <property type="match status" value="1"/>
</dbReference>
<gene>
    <name evidence="13" type="ORF">CGZ75_22095</name>
</gene>
<protein>
    <submittedName>
        <fullName evidence="13">Multidrug ABC transporter</fullName>
    </submittedName>
</protein>
<evidence type="ECO:0000256" key="1">
    <source>
        <dbReference type="ARBA" id="ARBA00004651"/>
    </source>
</evidence>
<evidence type="ECO:0000256" key="9">
    <source>
        <dbReference type="ARBA" id="ARBA00023136"/>
    </source>
</evidence>
<dbReference type="GO" id="GO:0005886">
    <property type="term" value="C:plasma membrane"/>
    <property type="evidence" value="ECO:0007669"/>
    <property type="project" value="UniProtKB-SubCell"/>
</dbReference>
<evidence type="ECO:0000256" key="10">
    <source>
        <dbReference type="SAM" id="Phobius"/>
    </source>
</evidence>
<reference evidence="13 14" key="1">
    <citation type="submission" date="2017-07" db="EMBL/GenBank/DDBJ databases">
        <title>Paenibacillus herberti R33 genome sequencing and assembly.</title>
        <authorList>
            <person name="Su W."/>
        </authorList>
    </citation>
    <scope>NUCLEOTIDE SEQUENCE [LARGE SCALE GENOMIC DNA]</scope>
    <source>
        <strain evidence="13 14">R33</strain>
    </source>
</reference>
<feature type="transmembrane region" description="Helical" evidence="10">
    <location>
        <begin position="143"/>
        <end position="162"/>
    </location>
</feature>
<comment type="subcellular location">
    <subcellularLocation>
        <location evidence="1">Cell membrane</location>
        <topology evidence="1">Multi-pass membrane protein</topology>
    </subcellularLocation>
</comment>
<dbReference type="Proteomes" id="UP000215145">
    <property type="component" value="Unassembled WGS sequence"/>
</dbReference>
<dbReference type="InterPro" id="IPR036640">
    <property type="entry name" value="ABC1_TM_sf"/>
</dbReference>
<dbReference type="Gene3D" id="3.40.50.300">
    <property type="entry name" value="P-loop containing nucleotide triphosphate hydrolases"/>
    <property type="match status" value="1"/>
</dbReference>
<keyword evidence="6" id="KW-0788">Thiol protease</keyword>
<evidence type="ECO:0000256" key="8">
    <source>
        <dbReference type="ARBA" id="ARBA00022989"/>
    </source>
</evidence>
<keyword evidence="5" id="KW-0547">Nucleotide-binding</keyword>
<proteinExistence type="predicted"/>
<keyword evidence="14" id="KW-1185">Reference proteome</keyword>
<keyword evidence="7" id="KW-0067">ATP-binding</keyword>
<dbReference type="PROSITE" id="PS50893">
    <property type="entry name" value="ABC_TRANSPORTER_2"/>
    <property type="match status" value="1"/>
</dbReference>
<name>A0A229NV12_9BACL</name>
<evidence type="ECO:0000256" key="4">
    <source>
        <dbReference type="ARBA" id="ARBA00022692"/>
    </source>
</evidence>
<dbReference type="InterPro" id="IPR003593">
    <property type="entry name" value="AAA+_ATPase"/>
</dbReference>
<organism evidence="13 14">
    <name type="scientific">Paenibacillus herberti</name>
    <dbReference type="NCBI Taxonomy" id="1619309"/>
    <lineage>
        <taxon>Bacteria</taxon>
        <taxon>Bacillati</taxon>
        <taxon>Bacillota</taxon>
        <taxon>Bacilli</taxon>
        <taxon>Bacillales</taxon>
        <taxon>Paenibacillaceae</taxon>
        <taxon>Paenibacillus</taxon>
    </lineage>
</organism>
<keyword evidence="8 10" id="KW-1133">Transmembrane helix</keyword>
<dbReference type="PROSITE" id="PS50929">
    <property type="entry name" value="ABC_TM1F"/>
    <property type="match status" value="1"/>
</dbReference>
<evidence type="ECO:0000313" key="13">
    <source>
        <dbReference type="EMBL" id="OXM13712.1"/>
    </source>
</evidence>
<sequence length="602" mass="67414">MRAVLFFLRKIWAFAGSKLYMNIAGMVAVSLLEGIGILLLVPMLKAGGIGGFQSGSTPLSPLSSQLSPEMILPVILLIFVLVMLGQVYFKRFVTLQNMRISQEFDLMMKKETYQKILDAEWSFFLKKRKSDLISSMTSEIGRVNGGVTLSLQVLVSVIFTMIQIGISFWLSVPLTISILISGSLIFLFSRKFLRRARGLGSQSTQSARALLAGVSDQLSGVKEIKSNQLEASRLQWLDKATRKIHQEQLEFFRLKTSTQLLFQVFSALLIAGLVYASVQLFHTTLEQLLLILVVFSRLWPRFSGLQSSLEQIASYYPAYVSLEELRNQCDEAKELTTEFVRDSGLTFNDSLECRKVSYRYEKDSRAYTLQDINIKIPVNCMTAIIGKSGAGKSTLVDLLMGLLHPDEGELLLDGVSLSQKDLVKMRQLIGYVPQDPFLFNDSLRGNLLLVKPDACEEELWKALEFASVDQFVRALPDGLDTQIGDRGIRLSGGERQRIVLARAMLRAPAILVLDEATSSLDTENETKIQEAIARLQGHITLIIIAHRLSTIREADQVLVVDEGRIVQSGKFGELEREKKSLFNQMLQNQGYETTPIAYKSSI</sequence>
<dbReference type="PANTHER" id="PTHR43394:SF1">
    <property type="entry name" value="ATP-BINDING CASSETTE SUB-FAMILY B MEMBER 10, MITOCHONDRIAL"/>
    <property type="match status" value="1"/>
</dbReference>
<feature type="domain" description="ABC transporter" evidence="11">
    <location>
        <begin position="351"/>
        <end position="587"/>
    </location>
</feature>
<evidence type="ECO:0000256" key="6">
    <source>
        <dbReference type="ARBA" id="ARBA00022807"/>
    </source>
</evidence>
<dbReference type="InterPro" id="IPR003439">
    <property type="entry name" value="ABC_transporter-like_ATP-bd"/>
</dbReference>
<evidence type="ECO:0000256" key="2">
    <source>
        <dbReference type="ARBA" id="ARBA00022448"/>
    </source>
</evidence>
<dbReference type="InterPro" id="IPR017871">
    <property type="entry name" value="ABC_transporter-like_CS"/>
</dbReference>
<dbReference type="SMART" id="SM00382">
    <property type="entry name" value="AAA"/>
    <property type="match status" value="1"/>
</dbReference>
<dbReference type="GO" id="GO:0008234">
    <property type="term" value="F:cysteine-type peptidase activity"/>
    <property type="evidence" value="ECO:0007669"/>
    <property type="project" value="UniProtKB-KW"/>
</dbReference>
<evidence type="ECO:0000259" key="12">
    <source>
        <dbReference type="PROSITE" id="PS50929"/>
    </source>
</evidence>
<dbReference type="AlphaFoldDB" id="A0A229NV12"/>
<feature type="transmembrane region" description="Helical" evidence="10">
    <location>
        <begin position="20"/>
        <end position="44"/>
    </location>
</feature>
<dbReference type="EMBL" id="NMUQ01000003">
    <property type="protein sequence ID" value="OXM13712.1"/>
    <property type="molecule type" value="Genomic_DNA"/>
</dbReference>
<accession>A0A229NV12</accession>
<keyword evidence="2" id="KW-0813">Transport</keyword>
<evidence type="ECO:0000256" key="5">
    <source>
        <dbReference type="ARBA" id="ARBA00022741"/>
    </source>
</evidence>
<dbReference type="GO" id="GO:0005524">
    <property type="term" value="F:ATP binding"/>
    <property type="evidence" value="ECO:0007669"/>
    <property type="project" value="UniProtKB-KW"/>
</dbReference>
<keyword evidence="9 10" id="KW-0472">Membrane</keyword>
<dbReference type="RefSeq" id="WP_089526414.1">
    <property type="nucleotide sequence ID" value="NZ_NMUQ01000003.1"/>
</dbReference>
<dbReference type="PROSITE" id="PS00211">
    <property type="entry name" value="ABC_TRANSPORTER_1"/>
    <property type="match status" value="1"/>
</dbReference>
<dbReference type="GO" id="GO:0015421">
    <property type="term" value="F:ABC-type oligopeptide transporter activity"/>
    <property type="evidence" value="ECO:0007669"/>
    <property type="project" value="TreeGrafter"/>
</dbReference>
<feature type="transmembrane region" description="Helical" evidence="10">
    <location>
        <begin position="168"/>
        <end position="188"/>
    </location>
</feature>
<dbReference type="FunFam" id="3.40.50.300:FF:000299">
    <property type="entry name" value="ABC transporter ATP-binding protein/permease"/>
    <property type="match status" value="1"/>
</dbReference>